<gene>
    <name evidence="2" type="ORF">EV697_10567</name>
</gene>
<reference evidence="2 3" key="1">
    <citation type="submission" date="2019-03" db="EMBL/GenBank/DDBJ databases">
        <title>Genomic Encyclopedia of Type Strains, Phase IV (KMG-IV): sequencing the most valuable type-strain genomes for metagenomic binning, comparative biology and taxonomic classification.</title>
        <authorList>
            <person name="Goeker M."/>
        </authorList>
    </citation>
    <scope>NUCLEOTIDE SEQUENCE [LARGE SCALE GENOMIC DNA]</scope>
    <source>
        <strain evidence="2 3">DSM 28231</strain>
    </source>
</reference>
<organism evidence="2 3">
    <name type="scientific">Bisgaardia hudsonensis</name>
    <dbReference type="NCBI Taxonomy" id="109472"/>
    <lineage>
        <taxon>Bacteria</taxon>
        <taxon>Pseudomonadati</taxon>
        <taxon>Pseudomonadota</taxon>
        <taxon>Gammaproteobacteria</taxon>
        <taxon>Pasteurellales</taxon>
        <taxon>Pasteurellaceae</taxon>
        <taxon>Bisgaardia</taxon>
    </lineage>
</organism>
<dbReference type="EMBL" id="SLXI01000005">
    <property type="protein sequence ID" value="TCP11955.1"/>
    <property type="molecule type" value="Genomic_DNA"/>
</dbReference>
<proteinExistence type="predicted"/>
<evidence type="ECO:0000256" key="1">
    <source>
        <dbReference type="SAM" id="Coils"/>
    </source>
</evidence>
<dbReference type="Proteomes" id="UP000294841">
    <property type="component" value="Unassembled WGS sequence"/>
</dbReference>
<sequence>MICVYIINLEWTKKYKMMKKTADKNKAKELREELKDIINELSITQEEAADCIAEVLEINGFVESFKSDLKRCNNIGKLRNYICALKNSDIFIKRKNIRAKIEGDYDILGNEQKILHALSYQIQRMIDEKKSME</sequence>
<dbReference type="AlphaFoldDB" id="A0A4R2MZX3"/>
<keyword evidence="3" id="KW-1185">Reference proteome</keyword>
<evidence type="ECO:0000313" key="3">
    <source>
        <dbReference type="Proteomes" id="UP000294841"/>
    </source>
</evidence>
<feature type="coiled-coil region" evidence="1">
    <location>
        <begin position="20"/>
        <end position="47"/>
    </location>
</feature>
<name>A0A4R2MZX3_9PAST</name>
<accession>A0A4R2MZX3</accession>
<evidence type="ECO:0000313" key="2">
    <source>
        <dbReference type="EMBL" id="TCP11955.1"/>
    </source>
</evidence>
<comment type="caution">
    <text evidence="2">The sequence shown here is derived from an EMBL/GenBank/DDBJ whole genome shotgun (WGS) entry which is preliminary data.</text>
</comment>
<keyword evidence="1" id="KW-0175">Coiled coil</keyword>
<protein>
    <submittedName>
        <fullName evidence="2">Uncharacterized protein</fullName>
    </submittedName>
</protein>